<protein>
    <recommendedName>
        <fullName evidence="3">DNA topoisomerase</fullName>
        <ecNumber evidence="3">5.6.2.1</ecNumber>
    </recommendedName>
</protein>
<dbReference type="PRINTS" id="PR00416">
    <property type="entry name" value="EUTPISMRASEI"/>
</dbReference>
<feature type="domain" description="DNA topoisomerase I catalytic core eukaryotic-type" evidence="8">
    <location>
        <begin position="81"/>
        <end position="282"/>
    </location>
</feature>
<dbReference type="SUPFAM" id="SSF55869">
    <property type="entry name" value="DNA topoisomerase I domain"/>
    <property type="match status" value="1"/>
</dbReference>
<evidence type="ECO:0000256" key="4">
    <source>
        <dbReference type="ARBA" id="ARBA00023029"/>
    </source>
</evidence>
<feature type="domain" description="DNA topoisomerase IB N-terminal" evidence="9">
    <location>
        <begin position="22"/>
        <end position="69"/>
    </location>
</feature>
<dbReference type="InterPro" id="IPR001631">
    <property type="entry name" value="TopoI"/>
</dbReference>
<comment type="catalytic activity">
    <reaction evidence="1">
        <text>ATP-independent breakage of single-stranded DNA, followed by passage and rejoining.</text>
        <dbReference type="EC" id="5.6.2.1"/>
    </reaction>
</comment>
<evidence type="ECO:0000259" key="8">
    <source>
        <dbReference type="Pfam" id="PF01028"/>
    </source>
</evidence>
<dbReference type="InterPro" id="IPR013500">
    <property type="entry name" value="TopoI_cat_euk"/>
</dbReference>
<dbReference type="InterPro" id="IPR035447">
    <property type="entry name" value="DNA_topo_I_N_sf"/>
</dbReference>
<dbReference type="Pfam" id="PF21338">
    <property type="entry name" value="Top1B_N_bact"/>
    <property type="match status" value="1"/>
</dbReference>
<feature type="region of interest" description="Disordered" evidence="7">
    <location>
        <begin position="1"/>
        <end position="21"/>
    </location>
</feature>
<comment type="similarity">
    <text evidence="2">Belongs to the type IB topoisomerase family.</text>
</comment>
<dbReference type="InterPro" id="IPR014711">
    <property type="entry name" value="TopoI_cat_a-hlx-sub_euk"/>
</dbReference>
<name>A0AAW8DN03_9MICC</name>
<dbReference type="EMBL" id="JAUSRG010000025">
    <property type="protein sequence ID" value="MDP9907709.1"/>
    <property type="molecule type" value="Genomic_DNA"/>
</dbReference>
<reference evidence="10 12" key="1">
    <citation type="submission" date="2023-07" db="EMBL/GenBank/DDBJ databases">
        <title>Sorghum-associated microbial communities from plants grown in Nebraska, USA.</title>
        <authorList>
            <person name="Schachtman D."/>
        </authorList>
    </citation>
    <scope>NUCLEOTIDE SEQUENCE</scope>
    <source>
        <strain evidence="10">DS1006</strain>
        <strain evidence="11 12">DS1016</strain>
    </source>
</reference>
<dbReference type="EC" id="5.6.2.1" evidence="3"/>
<evidence type="ECO:0000256" key="5">
    <source>
        <dbReference type="ARBA" id="ARBA00023125"/>
    </source>
</evidence>
<keyword evidence="5" id="KW-0238">DNA-binding</keyword>
<dbReference type="GO" id="GO:0006265">
    <property type="term" value="P:DNA topological change"/>
    <property type="evidence" value="ECO:0007669"/>
    <property type="project" value="InterPro"/>
</dbReference>
<proteinExistence type="inferred from homology"/>
<dbReference type="Proteomes" id="UP001242995">
    <property type="component" value="Unassembled WGS sequence"/>
</dbReference>
<organism evidence="10 13">
    <name type="scientific">Arthrobacter bambusae</name>
    <dbReference type="NCBI Taxonomy" id="1338426"/>
    <lineage>
        <taxon>Bacteria</taxon>
        <taxon>Bacillati</taxon>
        <taxon>Actinomycetota</taxon>
        <taxon>Actinomycetes</taxon>
        <taxon>Micrococcales</taxon>
        <taxon>Micrococcaceae</taxon>
        <taxon>Arthrobacter</taxon>
    </lineage>
</organism>
<evidence type="ECO:0000256" key="2">
    <source>
        <dbReference type="ARBA" id="ARBA00006645"/>
    </source>
</evidence>
<dbReference type="EMBL" id="JAUSTF010000019">
    <property type="protein sequence ID" value="MDQ0183041.1"/>
    <property type="molecule type" value="Genomic_DNA"/>
</dbReference>
<accession>A0AAW8DN03</accession>
<dbReference type="Pfam" id="PF01028">
    <property type="entry name" value="Topoisom_I"/>
    <property type="match status" value="1"/>
</dbReference>
<dbReference type="GO" id="GO:0003917">
    <property type="term" value="F:DNA topoisomerase type I (single strand cut, ATP-independent) activity"/>
    <property type="evidence" value="ECO:0007669"/>
    <property type="project" value="UniProtKB-EC"/>
</dbReference>
<evidence type="ECO:0000313" key="13">
    <source>
        <dbReference type="Proteomes" id="UP001242995"/>
    </source>
</evidence>
<dbReference type="SUPFAM" id="SSF56349">
    <property type="entry name" value="DNA breaking-rejoining enzymes"/>
    <property type="match status" value="1"/>
</dbReference>
<evidence type="ECO:0000313" key="11">
    <source>
        <dbReference type="EMBL" id="MDQ0183041.1"/>
    </source>
</evidence>
<comment type="caution">
    <text evidence="10">The sequence shown here is derived from an EMBL/GenBank/DDBJ whole genome shotgun (WGS) entry which is preliminary data.</text>
</comment>
<dbReference type="AlphaFoldDB" id="A0AAW8DN03"/>
<evidence type="ECO:0000313" key="10">
    <source>
        <dbReference type="EMBL" id="MDP9907709.1"/>
    </source>
</evidence>
<dbReference type="RefSeq" id="WP_306964477.1">
    <property type="nucleotide sequence ID" value="NZ_JAUSRG010000025.1"/>
</dbReference>
<dbReference type="PROSITE" id="PS52038">
    <property type="entry name" value="TOPO_IB_2"/>
    <property type="match status" value="1"/>
</dbReference>
<evidence type="ECO:0000256" key="3">
    <source>
        <dbReference type="ARBA" id="ARBA00012891"/>
    </source>
</evidence>
<dbReference type="Gene3D" id="3.90.15.10">
    <property type="entry name" value="Topoisomerase I, Chain A, domain 3"/>
    <property type="match status" value="1"/>
</dbReference>
<keyword evidence="4" id="KW-0799">Topoisomerase</keyword>
<evidence type="ECO:0000259" key="9">
    <source>
        <dbReference type="Pfam" id="PF21338"/>
    </source>
</evidence>
<dbReference type="Gene3D" id="1.10.132.120">
    <property type="match status" value="1"/>
</dbReference>
<dbReference type="GO" id="GO:0003677">
    <property type="term" value="F:DNA binding"/>
    <property type="evidence" value="ECO:0007669"/>
    <property type="project" value="UniProtKB-KW"/>
</dbReference>
<dbReference type="InterPro" id="IPR011010">
    <property type="entry name" value="DNA_brk_join_enz"/>
</dbReference>
<sequence length="317" mass="34546">MPRLRRSKPGTPGISRRRSGRGFSYYHPDGSLISGGERKRLDAMAIPPAWADVWICPFENGHIQAMGVDDAGRSQYIYHPEWRARQDTEKFARAARLGSILPQARRLVSRHLRESPSEKTKTLAAAVRLMDLGALRVGSDGYARRNGSYGLTTLRCRHVKVNGETVSLHFPGKSGQTWDSTIEDPVLARFLGPLAGRPGKEPLLVFQNGEGSVSLNAAMVNEYLRHITGGDYTAKDFRTWKGTAAAGMALAGPASKVPARKRVLEAIKQTAELLGNTPTVARAAYVDPRLVEGFLAGDLEQLKASESDIAAYLGSLP</sequence>
<dbReference type="Gene3D" id="3.30.66.10">
    <property type="entry name" value="DNA topoisomerase I domain"/>
    <property type="match status" value="1"/>
</dbReference>
<keyword evidence="12" id="KW-1185">Reference proteome</keyword>
<evidence type="ECO:0000256" key="6">
    <source>
        <dbReference type="ARBA" id="ARBA00023235"/>
    </source>
</evidence>
<evidence type="ECO:0000313" key="12">
    <source>
        <dbReference type="Proteomes" id="UP001230951"/>
    </source>
</evidence>
<dbReference type="Proteomes" id="UP001230951">
    <property type="component" value="Unassembled WGS sequence"/>
</dbReference>
<evidence type="ECO:0000256" key="7">
    <source>
        <dbReference type="SAM" id="MobiDB-lite"/>
    </source>
</evidence>
<keyword evidence="6 10" id="KW-0413">Isomerase</keyword>
<dbReference type="InterPro" id="IPR049331">
    <property type="entry name" value="Top1B_N_bact"/>
</dbReference>
<evidence type="ECO:0000256" key="1">
    <source>
        <dbReference type="ARBA" id="ARBA00000213"/>
    </source>
</evidence>
<gene>
    <name evidence="10" type="ORF">J2S90_004704</name>
    <name evidence="11" type="ORF">J2S93_004500</name>
</gene>